<dbReference type="PROSITE" id="PS01124">
    <property type="entry name" value="HTH_ARAC_FAMILY_2"/>
    <property type="match status" value="1"/>
</dbReference>
<proteinExistence type="predicted"/>
<dbReference type="InterPro" id="IPR009057">
    <property type="entry name" value="Homeodomain-like_sf"/>
</dbReference>
<evidence type="ECO:0000256" key="1">
    <source>
        <dbReference type="ARBA" id="ARBA00023015"/>
    </source>
</evidence>
<evidence type="ECO:0000259" key="3">
    <source>
        <dbReference type="PROSITE" id="PS01124"/>
    </source>
</evidence>
<dbReference type="EMBL" id="JRYB01000001">
    <property type="protein sequence ID" value="OIJ43853.1"/>
    <property type="molecule type" value="Genomic_DNA"/>
</dbReference>
<dbReference type="AlphaFoldDB" id="A0A1S2NGA1"/>
<gene>
    <name evidence="4" type="ORF">LO55_1487</name>
</gene>
<dbReference type="SMART" id="SM00342">
    <property type="entry name" value="HTH_ARAC"/>
    <property type="match status" value="1"/>
</dbReference>
<protein>
    <submittedName>
        <fullName evidence="4">Helix-turn-helix domain protein</fullName>
    </submittedName>
</protein>
<accession>A0A1S2NGA1</accession>
<dbReference type="Pfam" id="PF01965">
    <property type="entry name" value="DJ-1_PfpI"/>
    <property type="match status" value="1"/>
</dbReference>
<sequence>MPHHVAILAYDGLCTFEFGCAVELFALERPELGVPWYTHAVCAVDPGPLRAMGGLSVVAPHGLEALDAADTIVIPGWRDAAEPPPPSLVDALRRAEARGARLCAICSGSFVLAHAGLLDGRRATTHWRYLERLATDFPQVEVEQGVLYVQDGRIVTSAGSAAGLDMLLHVVRSDFGAELASRVAQRLVIPAHRDGDQAQLVARPLPPGERNAIAQLMDWVRENVRAGHTVESMAARARMGTRTFQRRFKDVTGVTPLAWLVRERVALAERLLETRPGLTIDAVADLAGLGSAESLRRHFRNHGLPPPARCRRLGRAAAGAAEVAGLAGLA</sequence>
<dbReference type="PANTHER" id="PTHR43130">
    <property type="entry name" value="ARAC-FAMILY TRANSCRIPTIONAL REGULATOR"/>
    <property type="match status" value="1"/>
</dbReference>
<dbReference type="Pfam" id="PF12833">
    <property type="entry name" value="HTH_18"/>
    <property type="match status" value="1"/>
</dbReference>
<dbReference type="SUPFAM" id="SSF46689">
    <property type="entry name" value="Homeodomain-like"/>
    <property type="match status" value="1"/>
</dbReference>
<keyword evidence="2" id="KW-0804">Transcription</keyword>
<reference evidence="4 5" key="1">
    <citation type="submission" date="2014-10" db="EMBL/GenBank/DDBJ databases">
        <authorList>
            <person name="Seo M.-J."/>
            <person name="Seok Y.J."/>
            <person name="Cha I.-T."/>
        </authorList>
    </citation>
    <scope>NUCLEOTIDE SEQUENCE [LARGE SCALE GENOMIC DNA]</scope>
    <source>
        <strain evidence="4 5">NEU</strain>
    </source>
</reference>
<dbReference type="GO" id="GO:0043565">
    <property type="term" value="F:sequence-specific DNA binding"/>
    <property type="evidence" value="ECO:0007669"/>
    <property type="project" value="InterPro"/>
</dbReference>
<dbReference type="InterPro" id="IPR052158">
    <property type="entry name" value="INH-QAR"/>
</dbReference>
<organism evidence="4 5">
    <name type="scientific">Massilia timonae</name>
    <dbReference type="NCBI Taxonomy" id="47229"/>
    <lineage>
        <taxon>Bacteria</taxon>
        <taxon>Pseudomonadati</taxon>
        <taxon>Pseudomonadota</taxon>
        <taxon>Betaproteobacteria</taxon>
        <taxon>Burkholderiales</taxon>
        <taxon>Oxalobacteraceae</taxon>
        <taxon>Telluria group</taxon>
        <taxon>Massilia</taxon>
    </lineage>
</organism>
<dbReference type="NCBIfam" id="NF006902">
    <property type="entry name" value="PRK09393.1"/>
    <property type="match status" value="1"/>
</dbReference>
<dbReference type="CDD" id="cd03137">
    <property type="entry name" value="GATase1_AraC_1"/>
    <property type="match status" value="1"/>
</dbReference>
<dbReference type="RefSeq" id="WP_071360998.1">
    <property type="nucleotide sequence ID" value="NZ_JRYB01000001.1"/>
</dbReference>
<keyword evidence="1" id="KW-0805">Transcription regulation</keyword>
<dbReference type="GO" id="GO:0003700">
    <property type="term" value="F:DNA-binding transcription factor activity"/>
    <property type="evidence" value="ECO:0007669"/>
    <property type="project" value="InterPro"/>
</dbReference>
<dbReference type="Gene3D" id="1.10.10.60">
    <property type="entry name" value="Homeodomain-like"/>
    <property type="match status" value="1"/>
</dbReference>
<evidence type="ECO:0000313" key="5">
    <source>
        <dbReference type="Proteomes" id="UP000180246"/>
    </source>
</evidence>
<dbReference type="Gene3D" id="3.40.50.880">
    <property type="match status" value="1"/>
</dbReference>
<evidence type="ECO:0000313" key="4">
    <source>
        <dbReference type="EMBL" id="OIJ43853.1"/>
    </source>
</evidence>
<dbReference type="InterPro" id="IPR018060">
    <property type="entry name" value="HTH_AraC"/>
</dbReference>
<dbReference type="InterPro" id="IPR029062">
    <property type="entry name" value="Class_I_gatase-like"/>
</dbReference>
<dbReference type="Proteomes" id="UP000180246">
    <property type="component" value="Unassembled WGS sequence"/>
</dbReference>
<dbReference type="SUPFAM" id="SSF52317">
    <property type="entry name" value="Class I glutamine amidotransferase-like"/>
    <property type="match status" value="1"/>
</dbReference>
<dbReference type="InterPro" id="IPR002818">
    <property type="entry name" value="DJ-1/PfpI"/>
</dbReference>
<name>A0A1S2NGA1_9BURK</name>
<feature type="domain" description="HTH araC/xylS-type" evidence="3">
    <location>
        <begin position="214"/>
        <end position="313"/>
    </location>
</feature>
<dbReference type="PANTHER" id="PTHR43130:SF3">
    <property type="entry name" value="HTH-TYPE TRANSCRIPTIONAL REGULATOR RV1931C"/>
    <property type="match status" value="1"/>
</dbReference>
<comment type="caution">
    <text evidence="4">The sequence shown here is derived from an EMBL/GenBank/DDBJ whole genome shotgun (WGS) entry which is preliminary data.</text>
</comment>
<evidence type="ECO:0000256" key="2">
    <source>
        <dbReference type="ARBA" id="ARBA00023163"/>
    </source>
</evidence>